<evidence type="ECO:0000313" key="1">
    <source>
        <dbReference type="EMBL" id="KAJ0010322.1"/>
    </source>
</evidence>
<proteinExistence type="predicted"/>
<dbReference type="Proteomes" id="UP001163603">
    <property type="component" value="Chromosome 14"/>
</dbReference>
<reference evidence="2" key="1">
    <citation type="journal article" date="2023" name="G3 (Bethesda)">
        <title>Genome assembly and association tests identify interacting loci associated with vigor, precocity, and sex in interspecific pistachio rootstocks.</title>
        <authorList>
            <person name="Palmer W."/>
            <person name="Jacygrad E."/>
            <person name="Sagayaradj S."/>
            <person name="Cavanaugh K."/>
            <person name="Han R."/>
            <person name="Bertier L."/>
            <person name="Beede B."/>
            <person name="Kafkas S."/>
            <person name="Golino D."/>
            <person name="Preece J."/>
            <person name="Michelmore R."/>
        </authorList>
    </citation>
    <scope>NUCLEOTIDE SEQUENCE [LARGE SCALE GENOMIC DNA]</scope>
</reference>
<comment type="caution">
    <text evidence="1">The sequence shown here is derived from an EMBL/GenBank/DDBJ whole genome shotgun (WGS) entry which is preliminary data.</text>
</comment>
<dbReference type="EMBL" id="CM047749">
    <property type="protein sequence ID" value="KAJ0010322.1"/>
    <property type="molecule type" value="Genomic_DNA"/>
</dbReference>
<keyword evidence="2" id="KW-1185">Reference proteome</keyword>
<name>A0ACC0X3U5_9ROSI</name>
<gene>
    <name evidence="1" type="ORF">Pint_34435</name>
</gene>
<evidence type="ECO:0000313" key="2">
    <source>
        <dbReference type="Proteomes" id="UP001163603"/>
    </source>
</evidence>
<accession>A0ACC0X3U5</accession>
<protein>
    <submittedName>
        <fullName evidence="1">Uncharacterized protein</fullName>
    </submittedName>
</protein>
<sequence length="309" mass="33843">MDSSTNEVAHEYLPYFRAYKDGRVERFFGSDRVPALIDGSQSGVCSKDVVIVSETGLSARIFIPAGATKPGQKLPLVVYYHGGGFFMGTPFCSVYNNSVSSLAAKANAIAVSVDYRLAPEHYVPVAYEDSWAALKWVASHCNGEGPEAWLNNYADFHRVFLAGDSAGGNMVHNMAIQASVEDLNGVKLSGICLIQPYFGRQDGGVDKCWTFVCPTTSGSDDHRINPSVDSRLSSLRCNRVLICVAEKDNLKERGLFYSETLRDSEWVGEVEIAETEGEDHVFHLFNPNSEKAVALLEKIASFINQHNAG</sequence>
<organism evidence="1 2">
    <name type="scientific">Pistacia integerrima</name>
    <dbReference type="NCBI Taxonomy" id="434235"/>
    <lineage>
        <taxon>Eukaryota</taxon>
        <taxon>Viridiplantae</taxon>
        <taxon>Streptophyta</taxon>
        <taxon>Embryophyta</taxon>
        <taxon>Tracheophyta</taxon>
        <taxon>Spermatophyta</taxon>
        <taxon>Magnoliopsida</taxon>
        <taxon>eudicotyledons</taxon>
        <taxon>Gunneridae</taxon>
        <taxon>Pentapetalae</taxon>
        <taxon>rosids</taxon>
        <taxon>malvids</taxon>
        <taxon>Sapindales</taxon>
        <taxon>Anacardiaceae</taxon>
        <taxon>Pistacia</taxon>
    </lineage>
</organism>